<dbReference type="GO" id="GO:0043041">
    <property type="term" value="P:amino acid activation for nonribosomal peptide biosynthetic process"/>
    <property type="evidence" value="ECO:0007669"/>
    <property type="project" value="TreeGrafter"/>
</dbReference>
<feature type="domain" description="Carrier" evidence="5">
    <location>
        <begin position="1418"/>
        <end position="1491"/>
    </location>
</feature>
<feature type="domain" description="Carrier" evidence="5">
    <location>
        <begin position="759"/>
        <end position="832"/>
    </location>
</feature>
<dbReference type="Proteomes" id="UP000663671">
    <property type="component" value="Chromosome 4"/>
</dbReference>
<dbReference type="PANTHER" id="PTHR45527">
    <property type="entry name" value="NONRIBOSOMAL PEPTIDE SYNTHETASE"/>
    <property type="match status" value="1"/>
</dbReference>
<keyword evidence="1" id="KW-0596">Phosphopantetheine</keyword>
<evidence type="ECO:0000256" key="1">
    <source>
        <dbReference type="ARBA" id="ARBA00022450"/>
    </source>
</evidence>
<dbReference type="VEuPathDB" id="FungiDB:I7I51_04774"/>
<dbReference type="Gene3D" id="3.40.50.12780">
    <property type="entry name" value="N-terminal domain of ligase-like"/>
    <property type="match status" value="1"/>
</dbReference>
<dbReference type="FunFam" id="3.40.50.12780:FF:000014">
    <property type="entry name" value="Nonribosomal peptide synthetase 1"/>
    <property type="match status" value="1"/>
</dbReference>
<dbReference type="NCBIfam" id="TIGR01733">
    <property type="entry name" value="AA-adenyl-dom"/>
    <property type="match status" value="1"/>
</dbReference>
<evidence type="ECO:0000313" key="7">
    <source>
        <dbReference type="Proteomes" id="UP000663671"/>
    </source>
</evidence>
<dbReference type="CDD" id="cd19542">
    <property type="entry name" value="CT_NRPS-like"/>
    <property type="match status" value="1"/>
</dbReference>
<keyword evidence="2" id="KW-0597">Phosphoprotein</keyword>
<protein>
    <submittedName>
        <fullName evidence="6">Lysergyl peptide synthetase</fullName>
    </submittedName>
</protein>
<accession>A0A8A1M0J3</accession>
<dbReference type="InterPro" id="IPR001242">
    <property type="entry name" value="Condensation_dom"/>
</dbReference>
<dbReference type="Pfam" id="PF00501">
    <property type="entry name" value="AMP-binding"/>
    <property type="match status" value="1"/>
</dbReference>
<dbReference type="InterPro" id="IPR009081">
    <property type="entry name" value="PP-bd_ACP"/>
</dbReference>
<dbReference type="InterPro" id="IPR023213">
    <property type="entry name" value="CAT-like_dom_sf"/>
</dbReference>
<dbReference type="GO" id="GO:0031177">
    <property type="term" value="F:phosphopantetheine binding"/>
    <property type="evidence" value="ECO:0007669"/>
    <property type="project" value="InterPro"/>
</dbReference>
<dbReference type="GO" id="GO:0016874">
    <property type="term" value="F:ligase activity"/>
    <property type="evidence" value="ECO:0007669"/>
    <property type="project" value="UniProtKB-KW"/>
</dbReference>
<dbReference type="FunFam" id="3.30.300.30:FF:000015">
    <property type="entry name" value="Nonribosomal peptide synthase SidD"/>
    <property type="match status" value="1"/>
</dbReference>
<evidence type="ECO:0000313" key="6">
    <source>
        <dbReference type="EMBL" id="QSS59978.1"/>
    </source>
</evidence>
<dbReference type="CDD" id="cd19545">
    <property type="entry name" value="FUM14_C_NRPS-like"/>
    <property type="match status" value="1"/>
</dbReference>
<comment type="similarity">
    <text evidence="4">Belongs to the NRP synthetase family.</text>
</comment>
<dbReference type="Gene3D" id="3.30.559.30">
    <property type="entry name" value="Nonribosomal peptide synthetase, condensation domain"/>
    <property type="match status" value="2"/>
</dbReference>
<dbReference type="PROSITE" id="PS00455">
    <property type="entry name" value="AMP_BINDING"/>
    <property type="match status" value="1"/>
</dbReference>
<dbReference type="FunFam" id="3.40.50.980:FF:000001">
    <property type="entry name" value="Non-ribosomal peptide synthetase"/>
    <property type="match status" value="1"/>
</dbReference>
<dbReference type="SMART" id="SM00823">
    <property type="entry name" value="PKS_PP"/>
    <property type="match status" value="2"/>
</dbReference>
<dbReference type="Gene3D" id="1.10.1200.10">
    <property type="entry name" value="ACP-like"/>
    <property type="match status" value="2"/>
</dbReference>
<reference evidence="6" key="1">
    <citation type="submission" date="2021-01" db="EMBL/GenBank/DDBJ databases">
        <title>Chromosome-level genome assembly of a human fungal pathogen reveals clustering of transcriptionally co-regulated genes.</title>
        <authorList>
            <person name="Voorhies M."/>
            <person name="Cohen S."/>
            <person name="Shea T.P."/>
            <person name="Petrus S."/>
            <person name="Munoz J.F."/>
            <person name="Poplawski S."/>
            <person name="Goldman W.E."/>
            <person name="Michael T."/>
            <person name="Cuomo C.A."/>
            <person name="Sil A."/>
            <person name="Beyhan S."/>
        </authorList>
    </citation>
    <scope>NUCLEOTIDE SEQUENCE</scope>
    <source>
        <strain evidence="6">WU24</strain>
    </source>
</reference>
<proteinExistence type="inferred from homology"/>
<dbReference type="Pfam" id="PF00668">
    <property type="entry name" value="Condensation"/>
    <property type="match status" value="2"/>
</dbReference>
<dbReference type="InterPro" id="IPR020806">
    <property type="entry name" value="PKS_PP-bd"/>
</dbReference>
<dbReference type="EMBL" id="CP069110">
    <property type="protein sequence ID" value="QSS59978.1"/>
    <property type="molecule type" value="Genomic_DNA"/>
</dbReference>
<dbReference type="PROSITE" id="PS50075">
    <property type="entry name" value="CARRIER"/>
    <property type="match status" value="2"/>
</dbReference>
<dbReference type="SUPFAM" id="SSF52777">
    <property type="entry name" value="CoA-dependent acyltransferases"/>
    <property type="match status" value="5"/>
</dbReference>
<dbReference type="InterPro" id="IPR020845">
    <property type="entry name" value="AMP-binding_CS"/>
</dbReference>
<dbReference type="InterPro" id="IPR000873">
    <property type="entry name" value="AMP-dep_synth/lig_dom"/>
</dbReference>
<dbReference type="Pfam" id="PF00550">
    <property type="entry name" value="PP-binding"/>
    <property type="match status" value="2"/>
</dbReference>
<evidence type="ECO:0000256" key="2">
    <source>
        <dbReference type="ARBA" id="ARBA00022553"/>
    </source>
</evidence>
<dbReference type="Gene3D" id="3.30.300.30">
    <property type="match status" value="2"/>
</dbReference>
<dbReference type="InterPro" id="IPR045851">
    <property type="entry name" value="AMP-bd_C_sf"/>
</dbReference>
<dbReference type="InterPro" id="IPR042099">
    <property type="entry name" value="ANL_N_sf"/>
</dbReference>
<evidence type="ECO:0000256" key="4">
    <source>
        <dbReference type="ARBA" id="ARBA00029454"/>
    </source>
</evidence>
<evidence type="ECO:0000256" key="3">
    <source>
        <dbReference type="ARBA" id="ARBA00022598"/>
    </source>
</evidence>
<dbReference type="InterPro" id="IPR010071">
    <property type="entry name" value="AA_adenyl_dom"/>
</dbReference>
<dbReference type="OrthoDB" id="416786at2759"/>
<dbReference type="CDD" id="cd05918">
    <property type="entry name" value="A_NRPS_SidN3_like"/>
    <property type="match status" value="1"/>
</dbReference>
<dbReference type="GO" id="GO:0044550">
    <property type="term" value="P:secondary metabolite biosynthetic process"/>
    <property type="evidence" value="ECO:0007669"/>
    <property type="project" value="TreeGrafter"/>
</dbReference>
<dbReference type="GO" id="GO:0005737">
    <property type="term" value="C:cytoplasm"/>
    <property type="evidence" value="ECO:0007669"/>
    <property type="project" value="TreeGrafter"/>
</dbReference>
<name>A0A8A1M0J3_AJECA</name>
<organism evidence="6 7">
    <name type="scientific">Ajellomyces capsulatus</name>
    <name type="common">Darling's disease fungus</name>
    <name type="synonym">Histoplasma capsulatum</name>
    <dbReference type="NCBI Taxonomy" id="5037"/>
    <lineage>
        <taxon>Eukaryota</taxon>
        <taxon>Fungi</taxon>
        <taxon>Dikarya</taxon>
        <taxon>Ascomycota</taxon>
        <taxon>Pezizomycotina</taxon>
        <taxon>Eurotiomycetes</taxon>
        <taxon>Eurotiomycetidae</taxon>
        <taxon>Onygenales</taxon>
        <taxon>Ajellomycetaceae</taxon>
        <taxon>Histoplasma</taxon>
    </lineage>
</organism>
<dbReference type="SUPFAM" id="SSF56801">
    <property type="entry name" value="Acetyl-CoA synthetase-like"/>
    <property type="match status" value="1"/>
</dbReference>
<keyword evidence="3" id="KW-0436">Ligase</keyword>
<dbReference type="PANTHER" id="PTHR45527:SF16">
    <property type="entry name" value="NONRIBOSOMAL PEPTIDE SYNTHASE ATNA-RELATED"/>
    <property type="match status" value="1"/>
</dbReference>
<evidence type="ECO:0000259" key="5">
    <source>
        <dbReference type="PROSITE" id="PS50075"/>
    </source>
</evidence>
<dbReference type="SUPFAM" id="SSF47336">
    <property type="entry name" value="ACP-like"/>
    <property type="match status" value="2"/>
</dbReference>
<dbReference type="InterPro" id="IPR036736">
    <property type="entry name" value="ACP-like_sf"/>
</dbReference>
<dbReference type="Gene3D" id="3.30.559.10">
    <property type="entry name" value="Chloramphenicol acetyltransferase-like domain"/>
    <property type="match status" value="2"/>
</dbReference>
<gene>
    <name evidence="6" type="ORF">I7I51_04774</name>
</gene>
<sequence>MSECTGNMEGRCIFPKLEASCRGNPQFGSIDMKPDALDDIAKRTTKESTSSLFDLVQCAWSILLSKYTDSDTITFGVIANPKMDVMDQLLAVIDEFSPISHSVRLQKVRKFPTMECDHQEHFNTCLLFEDVITSGWISNAGDGLSTIGDISVIVKSSALTPQISMHYSTSILGHSMASNMIATLSEILNCLLWKPSRTLSTSQLLCGSHRQQISAWNARSHTYPLDCCIHALFHLKCMLHPDSQAVCAWDGGLTYQELDDLSWRVKARLTTHNVGPGSIVPMLFEKSKWAVVAMLGVLKAGAAFVALDPAYPEKRLRDICEDVEANVIICSDWLVQHNLNYTTIAVGDGTVAWGTDPARNQSRVQSHDPAYVVYTSGSTGTPKGVVIEHASFCSNAVASSKAQNLDSSSRVLQFASYAFDISIHECLTTLIIGGCVCIPSEFQRLNDLKSAVQNLQANWAELTPTAAKLLRPEDVPTVKTLILGGESMTSTDIAIWNENVHLVCAYGPAECTVVSNVQPHVTEPGNIGFCFGGSCWIVDKENHNNLAAIGAIGELVIGGAIVSRGYLKRPEQTAAAFVTGPQWVSDFDIGVEQRFYKTGDLARYRSDGSIVYIGRKDTQVKIRGQRVELGEIEYVSQQCLKETMVVAEVIAHETRRPSLVLFMATKQLFTAELVSGITICEPDGKFREVVARLKVHLQNALPAYMVPAAYIQLAAMPVSRTGKVDRRVLQKAVSDLSENQLKEYRMVTSVDRGFSSANTPVEELVQQLLATTLGLPLTAVGMNDNFLKLGGDSVSAVSLVETARQKGLKLTVASLFTDQSISKLACNIAEYQISHDQPPPPPFFLLNPLEKDSIISSAAVKCCIHPENIQDIYPCTPLQEALIAYTARTPGSLQCSFRFQLPRDLDVVMFKKAWAEVCNANPILRTRIIMADSLQAFQVVSFEVEPQCQSSENESEFPKTLMSFGTPLVSSSIVDKGSEIEPLTFILTIHHALFDGWSYQRILEATENAYKGTHMPSQQPFASFIEYVNNLDLELARDFWTEEFQGLRTVGFPSPFLSPGYTPKSTRTATRSIMVSKWPNGRYTSSIVVRLAFTVLLSWYMETNDVLFGITVAGRGAPVPGIYQMTGPTIATFPLRTILHPHLSIEETLSEMQAHAAKLIQFEQTGLRRIRSYGGDASSACDFQNLLVIQPQKSTISSELFIESPNNSAEQLKLSTHPLTMVCELSGERALFVTAIFDGCILDHDAAQIMLERFEHVLHDITDNPGQKIGCVIPDMPPNPDAPMNESGLLRDVEYQAQKYLGEPYQVVVDMVCPKDLCTGRLAVFVCENLGHQSIETELFAVPENTFKLKLRGLIEYMSKAIPGSMLPILCLPINYLPWTAASQLDRDLLQLAVSKKGLTSLQQLTALFPNQFQGATSDREERVRKIIARVIGIDTDAVGINDDFFNLGGDSISAIQVVTLCREDSLLLTALDVFDAKTVKLIASKAKPSTIPTPPSTPSEGGQSMVRFPLLSLAPPEEEELELRLKENLGISYDEVEDAYPCHPVHEGLLITQSLNTYKYRSYTIWEVTSKVPQCSIWPMRLVKAWTDIVRRHPALRTILVNRGTNGQGKTHIVRKVINTDLHVLSCTDNEIMDILRKSSLSNEVSSAPPYQFTLCQTDTGRLYCKLEGSDAFLDAASLLIILRELSQSYEGRLSFSAGPLYSQATAYFCDAVRFRGLIDYWKTQMLDMQPCIFPRRQSDEFQRELRTMKRAATDKALLGRFCLENGVTMSNVFQTAWAMVLRKYTGLDDVCFGTVVSGRDVPIPEIHNVVGSFFNVIVCRLRFTAQGSCRDVLVRNQAEHGTRLRNGNCSLIDVLQLSKYFGKPLFNTCISVEQPLSNEDESEICFKEVETYEATEYDIIINICVGKNTVEATFTYWASALEDSEIITVADEFRESVAQILLLGEATE</sequence>